<evidence type="ECO:0000313" key="2">
    <source>
        <dbReference type="Proteomes" id="UP000501076"/>
    </source>
</evidence>
<evidence type="ECO:0000313" key="1">
    <source>
        <dbReference type="EMBL" id="QJX80429.1"/>
    </source>
</evidence>
<organism evidence="1 2">
    <name type="scientific">Priestia megaterium</name>
    <name type="common">Bacillus megaterium</name>
    <dbReference type="NCBI Taxonomy" id="1404"/>
    <lineage>
        <taxon>Bacteria</taxon>
        <taxon>Bacillati</taxon>
        <taxon>Bacillota</taxon>
        <taxon>Bacilli</taxon>
        <taxon>Bacillales</taxon>
        <taxon>Bacillaceae</taxon>
        <taxon>Priestia</taxon>
    </lineage>
</organism>
<dbReference type="AlphaFoldDB" id="A0A6M6E5M3"/>
<dbReference type="RefSeq" id="WP_171778419.1">
    <property type="nucleotide sequence ID" value="NZ_CP045273.1"/>
</dbReference>
<accession>A0A6M6E5M3</accession>
<keyword evidence="1" id="KW-0614">Plasmid</keyword>
<name>A0A6M6E5M3_PRIMG</name>
<proteinExistence type="predicted"/>
<dbReference type="Proteomes" id="UP000501076">
    <property type="component" value="Plasmid pFDU301A"/>
</dbReference>
<geneLocation type="plasmid" evidence="2">
    <name>pfdu301a</name>
</geneLocation>
<sequence length="302" mass="34261">MNSLNAVSKEEYLDFELLFYGSIRNVISLFSKREGFNPDYVTEELVETTSRNVIKVISAVTNNQVNLNGYEVKKSINSLHTSYLAEVLNEKAEKTFSTVSESGLKLSLIDRIISFVICAQAGVLKPNLECISEFNNEFHLLKNNVLSTTTPVNFFDTTLYYLVCTFVARQGLDLSLITKELIDVMGTNIIEDVFNCSAGKINLSQVRYSSLSNNTLGQSDSLHLKCLEQIVKTEMNSYLSFRSNSYKNFSLIDRIIHLVNSLIFRTLEDPIEITEEYGLDFFEKVTINDVAAYKNDKHLISR</sequence>
<dbReference type="EMBL" id="CP045273">
    <property type="protein sequence ID" value="QJX80429.1"/>
    <property type="molecule type" value="Genomic_DNA"/>
</dbReference>
<protein>
    <submittedName>
        <fullName evidence="1">Uncharacterized protein</fullName>
    </submittedName>
</protein>
<reference evidence="1 2" key="1">
    <citation type="submission" date="2019-10" db="EMBL/GenBank/DDBJ databases">
        <title>Complete genome sequences for adaption low water activity.</title>
        <authorList>
            <person name="Zhao L."/>
            <person name="Zhong J."/>
        </authorList>
    </citation>
    <scope>NUCLEOTIDE SEQUENCE [LARGE SCALE GENOMIC DNA]</scope>
    <source>
        <strain evidence="1 2">FDU301</strain>
        <plasmid evidence="2">pfdu301a</plasmid>
    </source>
</reference>
<gene>
    <name evidence="1" type="ORF">FDZ14_30545</name>
</gene>